<proteinExistence type="predicted"/>
<reference evidence="1" key="1">
    <citation type="submission" date="2021-01" db="EMBL/GenBank/DDBJ databases">
        <authorList>
            <person name="Corre E."/>
            <person name="Pelletier E."/>
            <person name="Niang G."/>
            <person name="Scheremetjew M."/>
            <person name="Finn R."/>
            <person name="Kale V."/>
            <person name="Holt S."/>
            <person name="Cochrane G."/>
            <person name="Meng A."/>
            <person name="Brown T."/>
            <person name="Cohen L."/>
        </authorList>
    </citation>
    <scope>NUCLEOTIDE SEQUENCE</scope>
    <source>
        <strain evidence="1">CCMP125</strain>
    </source>
</reference>
<accession>A0A7S3DSB2</accession>
<sequence>MERIRFRNTKENPNIKPRMSALVTILFLLAFMSVFLHGMESKARSAMITTTESRDEPEPISDTTGADKSMQDFLNHVNTMFASNKPKKERDTTQDFERALEKAYKKAYSTKASGQRLYGGLRKQRRTKFEVDDWHKRTQGGLNDTDRVALAEIYGQANSLFEYGLGESTYIADYLDMPRYAGVDSDPRWISMTRANVSDHFRFHFADIGSTQAHGAAQESHLPKNVLHYQLTPLNAEPEAFDVYLVDGRWRVPCMFVSFLHASARGANHQDTTVVLHDCHRDYYHHDETDPLFEIYHVPESKLCVYKRRPDTSNAMLVSMWSKYMDKSM</sequence>
<organism evidence="1">
    <name type="scientific">Entomoneis paludosa</name>
    <dbReference type="NCBI Taxonomy" id="265537"/>
    <lineage>
        <taxon>Eukaryota</taxon>
        <taxon>Sar</taxon>
        <taxon>Stramenopiles</taxon>
        <taxon>Ochrophyta</taxon>
        <taxon>Bacillariophyta</taxon>
        <taxon>Bacillariophyceae</taxon>
        <taxon>Bacillariophycidae</taxon>
        <taxon>Entomoneidaceae</taxon>
        <taxon>Entomoneis</taxon>
    </lineage>
</organism>
<name>A0A7S3DSB2_9STRA</name>
<dbReference type="InterPro" id="IPR029063">
    <property type="entry name" value="SAM-dependent_MTases_sf"/>
</dbReference>
<dbReference type="AlphaFoldDB" id="A0A7S3DSB2"/>
<evidence type="ECO:0000313" key="1">
    <source>
        <dbReference type="EMBL" id="CAD9977259.1"/>
    </source>
</evidence>
<protein>
    <submittedName>
        <fullName evidence="1">Uncharacterized protein</fullName>
    </submittedName>
</protein>
<gene>
    <name evidence="1" type="ORF">APAL1065_LOCUS17382</name>
</gene>
<dbReference type="EMBL" id="HBHT01025897">
    <property type="protein sequence ID" value="CAD9977259.1"/>
    <property type="molecule type" value="Transcribed_RNA"/>
</dbReference>
<dbReference type="Gene3D" id="3.40.50.150">
    <property type="entry name" value="Vaccinia Virus protein VP39"/>
    <property type="match status" value="1"/>
</dbReference>